<accession>A0A7K3WU16</accession>
<dbReference type="PANTHER" id="PTHR33619:SF3">
    <property type="entry name" value="POLYSACCHARIDE EXPORT PROTEIN GFCE-RELATED"/>
    <property type="match status" value="1"/>
</dbReference>
<feature type="domain" description="SLBB" evidence="16">
    <location>
        <begin position="154"/>
        <end position="226"/>
    </location>
</feature>
<dbReference type="Proteomes" id="UP000486602">
    <property type="component" value="Unassembled WGS sequence"/>
</dbReference>
<dbReference type="InterPro" id="IPR003715">
    <property type="entry name" value="Poly_export_N"/>
</dbReference>
<dbReference type="EMBL" id="JAAGVY010000043">
    <property type="protein sequence ID" value="NEN25177.1"/>
    <property type="molecule type" value="Genomic_DNA"/>
</dbReference>
<evidence type="ECO:0000256" key="10">
    <source>
        <dbReference type="ARBA" id="ARBA00023114"/>
    </source>
</evidence>
<sequence length="260" mass="28130">MRYVLFWFPMAILLGSCTVNKDILFKTPTDYAYEDLPDSLGSVTHITPNNILTLNFFTGNGHVLIESGLGSSTLTGGGSQNNNGNFARNQMSYLVDNDGTAKLPVLGRVKLEGLSIREAETKLEEMYTLYYNEPFVILTVSNNRVIVSPGSGGTAQVITLTNANTTLFEALALAGGVADRGVASKIKLIRENKETGGRDVYLIDLSTIDGLSQADLIVQPNDIIYVEPLPLIASEIVKEIAPVITLITTTVLIITLARSF</sequence>
<evidence type="ECO:0000256" key="14">
    <source>
        <dbReference type="ARBA" id="ARBA00023288"/>
    </source>
</evidence>
<evidence type="ECO:0000256" key="9">
    <source>
        <dbReference type="ARBA" id="ARBA00023065"/>
    </source>
</evidence>
<gene>
    <name evidence="17" type="ORF">G3O08_16875</name>
</gene>
<keyword evidence="6" id="KW-0812">Transmembrane</keyword>
<evidence type="ECO:0000256" key="6">
    <source>
        <dbReference type="ARBA" id="ARBA00022692"/>
    </source>
</evidence>
<keyword evidence="5" id="KW-0762">Sugar transport</keyword>
<dbReference type="GO" id="GO:0015159">
    <property type="term" value="F:polysaccharide transmembrane transporter activity"/>
    <property type="evidence" value="ECO:0007669"/>
    <property type="project" value="InterPro"/>
</dbReference>
<dbReference type="GO" id="GO:0046930">
    <property type="term" value="C:pore complex"/>
    <property type="evidence" value="ECO:0007669"/>
    <property type="project" value="UniProtKB-KW"/>
</dbReference>
<dbReference type="GO" id="GO:0015288">
    <property type="term" value="F:porin activity"/>
    <property type="evidence" value="ECO:0007669"/>
    <property type="project" value="UniProtKB-KW"/>
</dbReference>
<dbReference type="PROSITE" id="PS51257">
    <property type="entry name" value="PROKAR_LIPOPROTEIN"/>
    <property type="match status" value="1"/>
</dbReference>
<keyword evidence="9" id="KW-0406">Ion transport</keyword>
<evidence type="ECO:0000256" key="5">
    <source>
        <dbReference type="ARBA" id="ARBA00022597"/>
    </source>
</evidence>
<keyword evidence="3" id="KW-0813">Transport</keyword>
<evidence type="ECO:0000256" key="1">
    <source>
        <dbReference type="ARBA" id="ARBA00004571"/>
    </source>
</evidence>
<evidence type="ECO:0008006" key="19">
    <source>
        <dbReference type="Google" id="ProtNLM"/>
    </source>
</evidence>
<dbReference type="Pfam" id="PF22461">
    <property type="entry name" value="SLBB_2"/>
    <property type="match status" value="1"/>
</dbReference>
<dbReference type="InterPro" id="IPR049712">
    <property type="entry name" value="Poly_export"/>
</dbReference>
<evidence type="ECO:0000256" key="7">
    <source>
        <dbReference type="ARBA" id="ARBA00022729"/>
    </source>
</evidence>
<evidence type="ECO:0000256" key="8">
    <source>
        <dbReference type="ARBA" id="ARBA00023047"/>
    </source>
</evidence>
<evidence type="ECO:0000259" key="16">
    <source>
        <dbReference type="Pfam" id="PF22461"/>
    </source>
</evidence>
<evidence type="ECO:0000256" key="13">
    <source>
        <dbReference type="ARBA" id="ARBA00023237"/>
    </source>
</evidence>
<comment type="caution">
    <text evidence="17">The sequence shown here is derived from an EMBL/GenBank/DDBJ whole genome shotgun (WGS) entry which is preliminary data.</text>
</comment>
<comment type="subcellular location">
    <subcellularLocation>
        <location evidence="1">Cell outer membrane</location>
        <topology evidence="1">Multi-pass membrane protein</topology>
    </subcellularLocation>
</comment>
<dbReference type="GO" id="GO:0006811">
    <property type="term" value="P:monoatomic ion transport"/>
    <property type="evidence" value="ECO:0007669"/>
    <property type="project" value="UniProtKB-KW"/>
</dbReference>
<keyword evidence="11" id="KW-0472">Membrane</keyword>
<protein>
    <recommendedName>
        <fullName evidence="19">Polysaccharide export protein EpsE</fullName>
    </recommendedName>
</protein>
<dbReference type="RefSeq" id="WP_163286635.1">
    <property type="nucleotide sequence ID" value="NZ_JAAGVY010000043.1"/>
</dbReference>
<evidence type="ECO:0000256" key="3">
    <source>
        <dbReference type="ARBA" id="ARBA00022448"/>
    </source>
</evidence>
<keyword evidence="10" id="KW-0626">Porin</keyword>
<dbReference type="AlphaFoldDB" id="A0A7K3WU16"/>
<keyword evidence="18" id="KW-1185">Reference proteome</keyword>
<evidence type="ECO:0000256" key="2">
    <source>
        <dbReference type="ARBA" id="ARBA00009450"/>
    </source>
</evidence>
<evidence type="ECO:0000259" key="15">
    <source>
        <dbReference type="Pfam" id="PF02563"/>
    </source>
</evidence>
<name>A0A7K3WU16_9FLAO</name>
<dbReference type="GO" id="GO:0009279">
    <property type="term" value="C:cell outer membrane"/>
    <property type="evidence" value="ECO:0007669"/>
    <property type="project" value="UniProtKB-SubCell"/>
</dbReference>
<keyword evidence="8" id="KW-0625">Polysaccharide transport</keyword>
<proteinExistence type="inferred from homology"/>
<reference evidence="17 18" key="1">
    <citation type="submission" date="2020-02" db="EMBL/GenBank/DDBJ databases">
        <title>Out from the shadows clarifying the taxonomy of the family Cryomorphaceae and related taxa by utilizing the GTDB taxonomic framework.</title>
        <authorList>
            <person name="Bowman J.P."/>
        </authorList>
    </citation>
    <scope>NUCLEOTIDE SEQUENCE [LARGE SCALE GENOMIC DNA]</scope>
    <source>
        <strain evidence="17 18">QSSC 1-22</strain>
    </source>
</reference>
<dbReference type="Pfam" id="PF02563">
    <property type="entry name" value="Poly_export"/>
    <property type="match status" value="1"/>
</dbReference>
<feature type="domain" description="Polysaccharide export protein N-terminal" evidence="15">
    <location>
        <begin position="75"/>
        <end position="140"/>
    </location>
</feature>
<keyword evidence="13" id="KW-0998">Cell outer membrane</keyword>
<keyword evidence="4" id="KW-1134">Transmembrane beta strand</keyword>
<dbReference type="PANTHER" id="PTHR33619">
    <property type="entry name" value="POLYSACCHARIDE EXPORT PROTEIN GFCE-RELATED"/>
    <property type="match status" value="1"/>
</dbReference>
<evidence type="ECO:0000256" key="4">
    <source>
        <dbReference type="ARBA" id="ARBA00022452"/>
    </source>
</evidence>
<dbReference type="Gene3D" id="3.10.560.10">
    <property type="entry name" value="Outer membrane lipoprotein wza domain like"/>
    <property type="match status" value="1"/>
</dbReference>
<keyword evidence="12" id="KW-0564">Palmitate</keyword>
<evidence type="ECO:0000256" key="12">
    <source>
        <dbReference type="ARBA" id="ARBA00023139"/>
    </source>
</evidence>
<keyword evidence="14" id="KW-0449">Lipoprotein</keyword>
<evidence type="ECO:0000313" key="18">
    <source>
        <dbReference type="Proteomes" id="UP000486602"/>
    </source>
</evidence>
<organism evidence="17 18">
    <name type="scientific">Cryomorpha ignava</name>
    <dbReference type="NCBI Taxonomy" id="101383"/>
    <lineage>
        <taxon>Bacteria</taxon>
        <taxon>Pseudomonadati</taxon>
        <taxon>Bacteroidota</taxon>
        <taxon>Flavobacteriia</taxon>
        <taxon>Flavobacteriales</taxon>
        <taxon>Cryomorphaceae</taxon>
        <taxon>Cryomorpha</taxon>
    </lineage>
</organism>
<evidence type="ECO:0000313" key="17">
    <source>
        <dbReference type="EMBL" id="NEN25177.1"/>
    </source>
</evidence>
<comment type="similarity">
    <text evidence="2">Belongs to the BexD/CtrA/VexA family.</text>
</comment>
<keyword evidence="7" id="KW-0732">Signal</keyword>
<evidence type="ECO:0000256" key="11">
    <source>
        <dbReference type="ARBA" id="ARBA00023136"/>
    </source>
</evidence>
<dbReference type="Gene3D" id="3.30.1950.10">
    <property type="entry name" value="wza like domain"/>
    <property type="match status" value="1"/>
</dbReference>
<dbReference type="InterPro" id="IPR054765">
    <property type="entry name" value="SLBB_dom"/>
</dbReference>